<evidence type="ECO:0000256" key="1">
    <source>
        <dbReference type="SAM" id="MobiDB-lite"/>
    </source>
</evidence>
<feature type="transmembrane region" description="Helical" evidence="2">
    <location>
        <begin position="143"/>
        <end position="165"/>
    </location>
</feature>
<evidence type="ECO:0000313" key="4">
    <source>
        <dbReference type="Proteomes" id="UP000280307"/>
    </source>
</evidence>
<reference evidence="3 4" key="1">
    <citation type="submission" date="2018-12" db="EMBL/GenBank/DDBJ databases">
        <title>Genome Sequence of Candidatus Viridilinea halotolerans isolated from saline sulfide-rich spring.</title>
        <authorList>
            <person name="Grouzdev D.S."/>
            <person name="Burganskaya E.I."/>
            <person name="Krutkina M.S."/>
            <person name="Sukhacheva M.V."/>
            <person name="Gorlenko V.M."/>
        </authorList>
    </citation>
    <scope>NUCLEOTIDE SEQUENCE [LARGE SCALE GENOMIC DNA]</scope>
    <source>
        <strain evidence="3">Chok-6</strain>
    </source>
</reference>
<keyword evidence="2" id="KW-0472">Membrane</keyword>
<proteinExistence type="predicted"/>
<dbReference type="EMBL" id="RSAS01000436">
    <property type="protein sequence ID" value="RRR71657.1"/>
    <property type="molecule type" value="Genomic_DNA"/>
</dbReference>
<keyword evidence="2" id="KW-0812">Transmembrane</keyword>
<dbReference type="Proteomes" id="UP000280307">
    <property type="component" value="Unassembled WGS sequence"/>
</dbReference>
<comment type="caution">
    <text evidence="3">The sequence shown here is derived from an EMBL/GenBank/DDBJ whole genome shotgun (WGS) entry which is preliminary data.</text>
</comment>
<gene>
    <name evidence="3" type="ORF">EI684_11300</name>
</gene>
<feature type="transmembrane region" description="Helical" evidence="2">
    <location>
        <begin position="51"/>
        <end position="72"/>
    </location>
</feature>
<feature type="region of interest" description="Disordered" evidence="1">
    <location>
        <begin position="82"/>
        <end position="106"/>
    </location>
</feature>
<protein>
    <submittedName>
        <fullName evidence="3">Uncharacterized protein</fullName>
    </submittedName>
</protein>
<keyword evidence="2" id="KW-1133">Transmembrane helix</keyword>
<feature type="compositionally biased region" description="Polar residues" evidence="1">
    <location>
        <begin position="82"/>
        <end position="96"/>
    </location>
</feature>
<name>A0A426TZ99_9CHLR</name>
<evidence type="ECO:0000256" key="2">
    <source>
        <dbReference type="SAM" id="Phobius"/>
    </source>
</evidence>
<feature type="transmembrane region" description="Helical" evidence="2">
    <location>
        <begin position="12"/>
        <end position="31"/>
    </location>
</feature>
<evidence type="ECO:0000313" key="3">
    <source>
        <dbReference type="EMBL" id="RRR71657.1"/>
    </source>
</evidence>
<accession>A0A426TZ99</accession>
<organism evidence="3 4">
    <name type="scientific">Candidatus Viridilinea halotolerans</name>
    <dbReference type="NCBI Taxonomy" id="2491704"/>
    <lineage>
        <taxon>Bacteria</taxon>
        <taxon>Bacillati</taxon>
        <taxon>Chloroflexota</taxon>
        <taxon>Chloroflexia</taxon>
        <taxon>Chloroflexales</taxon>
        <taxon>Chloroflexineae</taxon>
        <taxon>Oscillochloridaceae</taxon>
        <taxon>Candidatus Viridilinea</taxon>
    </lineage>
</organism>
<dbReference type="AlphaFoldDB" id="A0A426TZ99"/>
<sequence>MQQSRRNKSGNASSWLGWLIFFLLIFGSNFLPPIARWLTQQTGVSVTPSAIIAGVIGLSVLVSVATTLFQAVNRGREANETRLPTSLPTSIPTNTTVPPPLAPSTSMRLPSATMGEAQIRQRALGEQKLPPPPQFEPIINPRVFALGLVGLLFFGGCFGLLLLVAGGI</sequence>